<protein>
    <submittedName>
        <fullName evidence="1">Uncharacterized protein</fullName>
    </submittedName>
</protein>
<reference evidence="2" key="1">
    <citation type="journal article" date="2014" name="Proc. Natl. Acad. Sci. U.S.A.">
        <title>Extensive sampling of basidiomycete genomes demonstrates inadequacy of the white-rot/brown-rot paradigm for wood decay fungi.</title>
        <authorList>
            <person name="Riley R."/>
            <person name="Salamov A.A."/>
            <person name="Brown D.W."/>
            <person name="Nagy L.G."/>
            <person name="Floudas D."/>
            <person name="Held B.W."/>
            <person name="Levasseur A."/>
            <person name="Lombard V."/>
            <person name="Morin E."/>
            <person name="Otillar R."/>
            <person name="Lindquist E.A."/>
            <person name="Sun H."/>
            <person name="LaButti K.M."/>
            <person name="Schmutz J."/>
            <person name="Jabbour D."/>
            <person name="Luo H."/>
            <person name="Baker S.E."/>
            <person name="Pisabarro A.G."/>
            <person name="Walton J.D."/>
            <person name="Blanchette R.A."/>
            <person name="Henrissat B."/>
            <person name="Martin F."/>
            <person name="Cullen D."/>
            <person name="Hibbett D.S."/>
            <person name="Grigoriev I.V."/>
        </authorList>
    </citation>
    <scope>NUCLEOTIDE SEQUENCE [LARGE SCALE GENOMIC DNA]</scope>
    <source>
        <strain evidence="2">CBS 339.88</strain>
    </source>
</reference>
<name>A0A067TAZ7_GALM3</name>
<gene>
    <name evidence="1" type="ORF">GALMADRAFT_139905</name>
</gene>
<keyword evidence="2" id="KW-1185">Reference proteome</keyword>
<proteinExistence type="predicted"/>
<dbReference type="HOGENOM" id="CLU_082782_0_0_1"/>
<evidence type="ECO:0000313" key="2">
    <source>
        <dbReference type="Proteomes" id="UP000027222"/>
    </source>
</evidence>
<dbReference type="EMBL" id="KL142379">
    <property type="protein sequence ID" value="KDR76173.1"/>
    <property type="molecule type" value="Genomic_DNA"/>
</dbReference>
<evidence type="ECO:0000313" key="1">
    <source>
        <dbReference type="EMBL" id="KDR76173.1"/>
    </source>
</evidence>
<dbReference type="Proteomes" id="UP000027222">
    <property type="component" value="Unassembled WGS sequence"/>
</dbReference>
<sequence>MGCQHSCPEERTPILPTELLRQWMVGVDLITLHVVAKVDRRLREAVKDTLRLRIERALAIFVPSEHMSEFFAILTSSESVVAGSVAQAVLTPSIFANDTPNDLNIFVKVGCLNAWATYTFDLGYVDREDMRPTDNNVVSVVSFRKRVGDSARTQTIMICEGQGFTSITPVFGSSLTSQMNFFNESNIYCLQPDVTLNLKTIRLTGSGDGLYQSDAFLQARGIKVVDVSEEIKLCQEGKLCRKLERGLGVRLRGRVALPADAVVVQSWSNDNDTESFLEKSRIAFSLRGSCRNKDCGK</sequence>
<accession>A0A067TAZ7</accession>
<dbReference type="AlphaFoldDB" id="A0A067TAZ7"/>
<organism evidence="1 2">
    <name type="scientific">Galerina marginata (strain CBS 339.88)</name>
    <dbReference type="NCBI Taxonomy" id="685588"/>
    <lineage>
        <taxon>Eukaryota</taxon>
        <taxon>Fungi</taxon>
        <taxon>Dikarya</taxon>
        <taxon>Basidiomycota</taxon>
        <taxon>Agaricomycotina</taxon>
        <taxon>Agaricomycetes</taxon>
        <taxon>Agaricomycetidae</taxon>
        <taxon>Agaricales</taxon>
        <taxon>Agaricineae</taxon>
        <taxon>Strophariaceae</taxon>
        <taxon>Galerina</taxon>
    </lineage>
</organism>
<dbReference type="OrthoDB" id="3030934at2759"/>